<evidence type="ECO:0000256" key="2">
    <source>
        <dbReference type="ARBA" id="ARBA00023163"/>
    </source>
</evidence>
<dbReference type="InterPro" id="IPR028941">
    <property type="entry name" value="WHIM2_dom"/>
</dbReference>
<dbReference type="InterPro" id="IPR007759">
    <property type="entry name" value="Asxl_HARE-HTH"/>
</dbReference>
<comment type="subcellular location">
    <subcellularLocation>
        <location evidence="1">Nucleus</location>
    </subcellularLocation>
</comment>
<dbReference type="InterPro" id="IPR028942">
    <property type="entry name" value="WHIM1_dom"/>
</dbReference>
<dbReference type="Pfam" id="PF05066">
    <property type="entry name" value="HARE-HTH"/>
    <property type="match status" value="1"/>
</dbReference>
<dbReference type="InterPro" id="IPR018501">
    <property type="entry name" value="DDT_dom"/>
</dbReference>
<feature type="region of interest" description="Disordered" evidence="4">
    <location>
        <begin position="141"/>
        <end position="170"/>
    </location>
</feature>
<feature type="domain" description="DDT" evidence="5">
    <location>
        <begin position="332"/>
        <end position="391"/>
    </location>
</feature>
<protein>
    <recommendedName>
        <fullName evidence="5">DDT domain-containing protein</fullName>
    </recommendedName>
</protein>
<sequence length="1122" mass="126047">MDSKNLVGSVAVPISHSLLYPDISKKRKVASDFSDTKGEDQSESFPSRSKIAAVLLPASAVFEQGQFVFTLHVMNAEKMHPNPGEMDERRKKPSVAAAVRAKIPQPRGSALGKINCQKLLTSQYILAKVFRKDGPSLGFQFDHLPPSSSSLDQQRVGRKRKVSEKHTSQDDCVVVKKKQYGIGKGLMTAWRVMNPNSHERATLAQSNPKKTKTQLASILKQKQKKKKKPTEKKRNSINTETTEELNKDETVGFSEKCELGEVFKETCQTMSILVDDEELERQEGLVNPPLTCSCHTATCGSCFLYKDLLPKFPPSSVGMRLPFALHPWNSSPESVKKLFKVVHFLYTYSVTLDICPFTIDEFTRAFHDKDSLLLGKIHLSLLKLLLLDVETELQRGSFSTLSISCKFLALLQSVESQILILDMWKDSLNSLTWAEILRQILVAAGFGSVKRAAGQSEELSKERRLMKKYGLRLGTLKGELFRMLNEQGGKNGLKISELANAAVEVAGLNLATASEEERERSICSTLASDITLFEKISASTYRARVNCFSEDHESDSGESGSVDDDESGDEMGRVSESFVFRKAKCRKRRKQVLEVCSEIDESHPGEAWLLGLMEGEYSDLSIEEKLDVFIALIDLLSSGSTIRMEDLPRAMVDCAPSIYSHGSGGKIKRASSSNHPRVSWVHGGERIEKLSKPSDSHPVDSSSIVGADFAKLAGDNVHPMQSVYLGSDRRFNRYWLFLGPCNANDPGHRCVYFESSEDGHWEVISHNEALRALLSVLDDRGRREARLIESLEKRESFLCQAMLRRIDHVVREDSSSSPVSDIDNNNLCLNEIANDQQAAIVFEKRGNSLLWSLVQEFDEWIWDKYYLNLNVVKHSRRSYLDSLTRCKSCHDLYWRDEKHCKICHATFELDIDLEERYAIHEATCSRKNEESSDSFPDHKVLSSQLQSLKAAVYAIESAMPEDALIGAWKKSAHRLWAKRLRRSSTLSEITQVIGDFVGAINEDWLWHFGEEDGEIITSFPSMPRTTSAIALWLVKLDTLIASYVVEKAPQPEGNQLNRTRKHKYDVTSLSSSSVGERISSSCSSHHGRGYVGGKFCTEKRCFVPALSDFLIKYMYIDILGSH</sequence>
<evidence type="ECO:0000256" key="4">
    <source>
        <dbReference type="SAM" id="MobiDB-lite"/>
    </source>
</evidence>
<evidence type="ECO:0000256" key="3">
    <source>
        <dbReference type="ARBA" id="ARBA00023242"/>
    </source>
</evidence>
<dbReference type="Pfam" id="PF15612">
    <property type="entry name" value="WHIM1"/>
    <property type="match status" value="1"/>
</dbReference>
<proteinExistence type="predicted"/>
<feature type="compositionally biased region" description="Basic residues" evidence="4">
    <location>
        <begin position="221"/>
        <end position="231"/>
    </location>
</feature>
<feature type="region of interest" description="Disordered" evidence="4">
    <location>
        <begin position="200"/>
        <end position="244"/>
    </location>
</feature>
<dbReference type="SMART" id="SM00571">
    <property type="entry name" value="DDT"/>
    <property type="match status" value="1"/>
</dbReference>
<dbReference type="PROSITE" id="PS50827">
    <property type="entry name" value="DDT"/>
    <property type="match status" value="1"/>
</dbReference>
<organism evidence="6 7">
    <name type="scientific">Brassica rapa subsp. trilocularis</name>
    <dbReference type="NCBI Taxonomy" id="1813537"/>
    <lineage>
        <taxon>Eukaryota</taxon>
        <taxon>Viridiplantae</taxon>
        <taxon>Streptophyta</taxon>
        <taxon>Embryophyta</taxon>
        <taxon>Tracheophyta</taxon>
        <taxon>Spermatophyta</taxon>
        <taxon>Magnoliopsida</taxon>
        <taxon>eudicotyledons</taxon>
        <taxon>Gunneridae</taxon>
        <taxon>Pentapetalae</taxon>
        <taxon>rosids</taxon>
        <taxon>malvids</taxon>
        <taxon>Brassicales</taxon>
        <taxon>Brassicaceae</taxon>
        <taxon>Brassiceae</taxon>
        <taxon>Brassica</taxon>
    </lineage>
</organism>
<keyword evidence="2" id="KW-0804">Transcription</keyword>
<feature type="region of interest" description="Disordered" evidence="4">
    <location>
        <begin position="551"/>
        <end position="570"/>
    </location>
</feature>
<evidence type="ECO:0000259" key="5">
    <source>
        <dbReference type="PROSITE" id="PS50827"/>
    </source>
</evidence>
<gene>
    <name evidence="6" type="primary">A08p003450.1_BraROA</name>
    <name evidence="6" type="ORF">IGI04_029491</name>
</gene>
<accession>A0ABQ7LPN8</accession>
<dbReference type="Proteomes" id="UP000823674">
    <property type="component" value="Chromosome A08"/>
</dbReference>
<dbReference type="Pfam" id="PF02791">
    <property type="entry name" value="DDT"/>
    <property type="match status" value="1"/>
</dbReference>
<keyword evidence="7" id="KW-1185">Reference proteome</keyword>
<dbReference type="PANTHER" id="PTHR36968:SF8">
    <property type="entry name" value="HOMEOBOX-DDT DOMAIN PROTEIN RLT3 ISOFORM X1"/>
    <property type="match status" value="1"/>
</dbReference>
<dbReference type="Pfam" id="PF15613">
    <property type="entry name" value="WSD"/>
    <property type="match status" value="1"/>
</dbReference>
<comment type="caution">
    <text evidence="6">The sequence shown here is derived from an EMBL/GenBank/DDBJ whole genome shotgun (WGS) entry which is preliminary data.</text>
</comment>
<evidence type="ECO:0000256" key="1">
    <source>
        <dbReference type="ARBA" id="ARBA00004123"/>
    </source>
</evidence>
<dbReference type="EMBL" id="JADBGQ010000007">
    <property type="protein sequence ID" value="KAG5387950.1"/>
    <property type="molecule type" value="Genomic_DNA"/>
</dbReference>
<name>A0ABQ7LPN8_BRACM</name>
<keyword evidence="3" id="KW-0539">Nucleus</keyword>
<feature type="compositionally biased region" description="Polar residues" evidence="4">
    <location>
        <begin position="203"/>
        <end position="216"/>
    </location>
</feature>
<dbReference type="PANTHER" id="PTHR36968">
    <property type="entry name" value="HOMEOBOX-DDT DOMAIN PROTEIN RLT2"/>
    <property type="match status" value="1"/>
</dbReference>
<evidence type="ECO:0000313" key="6">
    <source>
        <dbReference type="EMBL" id="KAG5387950.1"/>
    </source>
</evidence>
<dbReference type="InterPro" id="IPR044977">
    <property type="entry name" value="RLT1-3"/>
</dbReference>
<evidence type="ECO:0000313" key="7">
    <source>
        <dbReference type="Proteomes" id="UP000823674"/>
    </source>
</evidence>
<reference evidence="6 7" key="1">
    <citation type="submission" date="2021-03" db="EMBL/GenBank/DDBJ databases">
        <authorList>
            <person name="King G.J."/>
            <person name="Bancroft I."/>
            <person name="Baten A."/>
            <person name="Bloomfield J."/>
            <person name="Borpatragohain P."/>
            <person name="He Z."/>
            <person name="Irish N."/>
            <person name="Irwin J."/>
            <person name="Liu K."/>
            <person name="Mauleon R.P."/>
            <person name="Moore J."/>
            <person name="Morris R."/>
            <person name="Ostergaard L."/>
            <person name="Wang B."/>
            <person name="Wells R."/>
        </authorList>
    </citation>
    <scope>NUCLEOTIDE SEQUENCE [LARGE SCALE GENOMIC DNA]</scope>
    <source>
        <strain evidence="6">R-o-18</strain>
        <tissue evidence="6">Leaf</tissue>
    </source>
</reference>